<evidence type="ECO:0000313" key="9">
    <source>
        <dbReference type="EMBL" id="AFL89817.1"/>
    </source>
</evidence>
<dbReference type="EMBL" id="CP003379">
    <property type="protein sequence ID" value="AFL89817.1"/>
    <property type="molecule type" value="Genomic_DNA"/>
</dbReference>
<evidence type="ECO:0000256" key="8">
    <source>
        <dbReference type="SAM" id="Phobius"/>
    </source>
</evidence>
<keyword evidence="10" id="KW-1185">Reference proteome</keyword>
<dbReference type="GO" id="GO:0005886">
    <property type="term" value="C:plasma membrane"/>
    <property type="evidence" value="ECO:0007669"/>
    <property type="project" value="UniProtKB-SubCell"/>
</dbReference>
<feature type="transmembrane region" description="Helical" evidence="8">
    <location>
        <begin position="145"/>
        <end position="163"/>
    </location>
</feature>
<dbReference type="KEGG" id="trs:Terro_3603"/>
<feature type="transmembrane region" description="Helical" evidence="8">
    <location>
        <begin position="21"/>
        <end position="42"/>
    </location>
</feature>
<evidence type="ECO:0000256" key="7">
    <source>
        <dbReference type="ARBA" id="ARBA00023136"/>
    </source>
</evidence>
<dbReference type="HOGENOM" id="CLU_493289_0_0_0"/>
<feature type="transmembrane region" description="Helical" evidence="8">
    <location>
        <begin position="110"/>
        <end position="133"/>
    </location>
</feature>
<sequence>MGGRLEHPKSAMTQSFARVRVPHVIVALLLALGAVAFALHFLHLRADFPNHSPWNDWAKYTDEGWYGDAAIRYYLRGTWRLPGDFNPAVALPVWPLVEAVLFRFTGVGILAARALTVCVFGCVLCSSFFFLRLRAERRDDRSMRTVFAAAAVLVLAASPFIYVFTRMAILEPLLVLMMLLSLQAAYATRLAQSAWQRAAYAAGVGLLISLMIGTKTTAVFLLPAIAYMLADSAGWRLRRMLRTAAITGGVVAVLCGSYFLVLVHRGYLGDFRYLFTANAYTGITRSTFFKTVGETLTDGMWTGSLTYPLAGLMLVLACVRPRVWRDPVFTSLALWAAGYMTFMAYHANMQPRYYLVVAVPLVLLLLRGALHVAEWNPVAPLALAPLLLLVVGLEGHQTLNFARHPEYTYQVAAVRIERIVEAEPAHSHTVLSISGSNLSLMTGLPSICDDFGTMDLEDRIAAYRPGWFVSWNYVEDDKMAALSRFYTLTRVAEFPAMDDPDRNLMIVYRLDAKEGMKPKRKRPGARLLPMAFTYPQNSVTIR</sequence>
<feature type="transmembrane region" description="Helical" evidence="8">
    <location>
        <begin position="241"/>
        <end position="263"/>
    </location>
</feature>
<dbReference type="Proteomes" id="UP000006056">
    <property type="component" value="Chromosome"/>
</dbReference>
<protein>
    <recommendedName>
        <fullName evidence="11">Dolichyl-phosphate-mannose-protein mannosyltransferase</fullName>
    </recommendedName>
</protein>
<proteinExistence type="predicted"/>
<dbReference type="InterPro" id="IPR050297">
    <property type="entry name" value="LipidA_mod_glycosyltrf_83"/>
</dbReference>
<name>I3ZKP9_TERRK</name>
<evidence type="ECO:0000256" key="5">
    <source>
        <dbReference type="ARBA" id="ARBA00022692"/>
    </source>
</evidence>
<dbReference type="PANTHER" id="PTHR33908:SF11">
    <property type="entry name" value="MEMBRANE PROTEIN"/>
    <property type="match status" value="1"/>
</dbReference>
<dbReference type="eggNOG" id="COG1807">
    <property type="taxonomic scope" value="Bacteria"/>
</dbReference>
<feature type="transmembrane region" description="Helical" evidence="8">
    <location>
        <begin position="169"/>
        <end position="187"/>
    </location>
</feature>
<evidence type="ECO:0000256" key="6">
    <source>
        <dbReference type="ARBA" id="ARBA00022989"/>
    </source>
</evidence>
<dbReference type="GO" id="GO:0016763">
    <property type="term" value="F:pentosyltransferase activity"/>
    <property type="evidence" value="ECO:0007669"/>
    <property type="project" value="TreeGrafter"/>
</dbReference>
<dbReference type="PANTHER" id="PTHR33908">
    <property type="entry name" value="MANNOSYLTRANSFERASE YKCB-RELATED"/>
    <property type="match status" value="1"/>
</dbReference>
<evidence type="ECO:0000313" key="10">
    <source>
        <dbReference type="Proteomes" id="UP000006056"/>
    </source>
</evidence>
<gene>
    <name evidence="9" type="ordered locus">Terro_3603</name>
</gene>
<keyword evidence="2" id="KW-1003">Cell membrane</keyword>
<evidence type="ECO:0000256" key="4">
    <source>
        <dbReference type="ARBA" id="ARBA00022679"/>
    </source>
</evidence>
<feature type="transmembrane region" description="Helical" evidence="8">
    <location>
        <begin position="199"/>
        <end position="229"/>
    </location>
</feature>
<dbReference type="GO" id="GO:0009103">
    <property type="term" value="P:lipopolysaccharide biosynthetic process"/>
    <property type="evidence" value="ECO:0007669"/>
    <property type="project" value="UniProtKB-ARBA"/>
</dbReference>
<reference evidence="9 10" key="1">
    <citation type="submission" date="2012-06" db="EMBL/GenBank/DDBJ databases">
        <title>Complete genome of Terriglobus roseus DSM 18391.</title>
        <authorList>
            <consortium name="US DOE Joint Genome Institute (JGI-PGF)"/>
            <person name="Lucas S."/>
            <person name="Copeland A."/>
            <person name="Lapidus A."/>
            <person name="Glavina del Rio T."/>
            <person name="Dalin E."/>
            <person name="Tice H."/>
            <person name="Bruce D."/>
            <person name="Goodwin L."/>
            <person name="Pitluck S."/>
            <person name="Peters L."/>
            <person name="Mikhailova N."/>
            <person name="Munk A.C.C."/>
            <person name="Kyrpides N."/>
            <person name="Mavromatis K."/>
            <person name="Ivanova N."/>
            <person name="Brettin T."/>
            <person name="Detter J.C."/>
            <person name="Han C."/>
            <person name="Larimer F."/>
            <person name="Land M."/>
            <person name="Hauser L."/>
            <person name="Markowitz V."/>
            <person name="Cheng J.-F."/>
            <person name="Hugenholtz P."/>
            <person name="Woyke T."/>
            <person name="Wu D."/>
            <person name="Brambilla E."/>
            <person name="Klenk H.-P."/>
            <person name="Eisen J.A."/>
        </authorList>
    </citation>
    <scope>NUCLEOTIDE SEQUENCE [LARGE SCALE GENOMIC DNA]</scope>
    <source>
        <strain evidence="10">DSM 18391 / NRRL B-41598 / KBS 63</strain>
    </source>
</reference>
<evidence type="ECO:0000256" key="2">
    <source>
        <dbReference type="ARBA" id="ARBA00022475"/>
    </source>
</evidence>
<comment type="subcellular location">
    <subcellularLocation>
        <location evidence="1">Cell membrane</location>
        <topology evidence="1">Multi-pass membrane protein</topology>
    </subcellularLocation>
</comment>
<organism evidence="9 10">
    <name type="scientific">Terriglobus roseus (strain DSM 18391 / NRRL B-41598 / KBS 63)</name>
    <dbReference type="NCBI Taxonomy" id="926566"/>
    <lineage>
        <taxon>Bacteria</taxon>
        <taxon>Pseudomonadati</taxon>
        <taxon>Acidobacteriota</taxon>
        <taxon>Terriglobia</taxon>
        <taxon>Terriglobales</taxon>
        <taxon>Acidobacteriaceae</taxon>
        <taxon>Terriglobus</taxon>
    </lineage>
</organism>
<evidence type="ECO:0000256" key="1">
    <source>
        <dbReference type="ARBA" id="ARBA00004651"/>
    </source>
</evidence>
<keyword evidence="3" id="KW-0328">Glycosyltransferase</keyword>
<keyword evidence="7 8" id="KW-0472">Membrane</keyword>
<dbReference type="AlphaFoldDB" id="I3ZKP9"/>
<feature type="transmembrane region" description="Helical" evidence="8">
    <location>
        <begin position="353"/>
        <end position="372"/>
    </location>
</feature>
<keyword evidence="4" id="KW-0808">Transferase</keyword>
<evidence type="ECO:0000256" key="3">
    <source>
        <dbReference type="ARBA" id="ARBA00022676"/>
    </source>
</evidence>
<accession>I3ZKP9</accession>
<evidence type="ECO:0008006" key="11">
    <source>
        <dbReference type="Google" id="ProtNLM"/>
    </source>
</evidence>
<keyword evidence="6 8" id="KW-1133">Transmembrane helix</keyword>
<keyword evidence="5 8" id="KW-0812">Transmembrane</keyword>